<feature type="transmembrane region" description="Helical" evidence="6">
    <location>
        <begin position="136"/>
        <end position="160"/>
    </location>
</feature>
<feature type="transmembrane region" description="Helical" evidence="6">
    <location>
        <begin position="312"/>
        <end position="329"/>
    </location>
</feature>
<feature type="transmembrane region" description="Helical" evidence="6">
    <location>
        <begin position="110"/>
        <end position="130"/>
    </location>
</feature>
<feature type="transmembrane region" description="Helical" evidence="6">
    <location>
        <begin position="172"/>
        <end position="191"/>
    </location>
</feature>
<keyword evidence="9" id="KW-1185">Reference proteome</keyword>
<sequence>MAAVDIDMSEKTVHPEQIEFGTGEDFRFDPKRTKKLLRKLDRNLLPVVTVLYLLSYLDRANIGNARLAGLEKDLGMKGLDYNVAVAIFFPFYVAVEPISNIMLKKIRPSLWIASIMVAWGVICTLMGLVTNFGGFLAARAALGLAEGGLFPGINFIISMWYRRFECGFRMALFYSAATASGAFGGFLARAIVEMDGVGGKAGWSWIFIIEGLITVVGAVGAFFLLHDDPESSKFLSPDEKVEIARRLKEDENGLASEYGTRFAMQAVKDPKIWFQMLITFLVYTPVYCIALFLPTIVATLGYTNTSAQLMSAPPYVVACGFCILGGWAADRVQSRGIFMVGFQCVALVGIILQIAAKQDRAKYAGTYLLTIGLYPCVPMGTAWNSNNIGGSAKRAVGIAMQIAAGNLGGIASGFIYVKADGPRYIKGHSVMLGMIALSIILCALQSVYLRRENARRDATHKPLSEYTAQNKHEERELGDSATFYRFTV</sequence>
<dbReference type="SUPFAM" id="SSF103473">
    <property type="entry name" value="MFS general substrate transporter"/>
    <property type="match status" value="1"/>
</dbReference>
<dbReference type="FunFam" id="1.20.1250.20:FF:000068">
    <property type="entry name" value="MFS general substrate transporter"/>
    <property type="match status" value="1"/>
</dbReference>
<dbReference type="InterPro" id="IPR020846">
    <property type="entry name" value="MFS_dom"/>
</dbReference>
<comment type="subcellular location">
    <subcellularLocation>
        <location evidence="1">Membrane</location>
        <topology evidence="1">Multi-pass membrane protein</topology>
    </subcellularLocation>
</comment>
<evidence type="ECO:0000256" key="5">
    <source>
        <dbReference type="ARBA" id="ARBA00023136"/>
    </source>
</evidence>
<feature type="transmembrane region" description="Helical" evidence="6">
    <location>
        <begin position="395"/>
        <end position="417"/>
    </location>
</feature>
<reference evidence="8" key="1">
    <citation type="submission" date="2022-10" db="EMBL/GenBank/DDBJ databases">
        <title>Culturing micro-colonial fungi from biological soil crusts in the Mojave desert and describing Neophaeococcomyces mojavensis, and introducing the new genera and species Taxawa tesnikishii.</title>
        <authorList>
            <person name="Kurbessoian T."/>
            <person name="Stajich J.E."/>
        </authorList>
    </citation>
    <scope>NUCLEOTIDE SEQUENCE</scope>
    <source>
        <strain evidence="8">TK_35</strain>
    </source>
</reference>
<evidence type="ECO:0000256" key="6">
    <source>
        <dbReference type="SAM" id="Phobius"/>
    </source>
</evidence>
<keyword evidence="5 6" id="KW-0472">Membrane</keyword>
<evidence type="ECO:0000313" key="9">
    <source>
        <dbReference type="Proteomes" id="UP001172681"/>
    </source>
</evidence>
<evidence type="ECO:0000256" key="4">
    <source>
        <dbReference type="ARBA" id="ARBA00022989"/>
    </source>
</evidence>
<evidence type="ECO:0000256" key="3">
    <source>
        <dbReference type="ARBA" id="ARBA00022692"/>
    </source>
</evidence>
<dbReference type="EMBL" id="JAPDRN010000081">
    <property type="protein sequence ID" value="KAJ9626679.1"/>
    <property type="molecule type" value="Genomic_DNA"/>
</dbReference>
<feature type="transmembrane region" description="Helical" evidence="6">
    <location>
        <begin position="336"/>
        <end position="356"/>
    </location>
</feature>
<feature type="transmembrane region" description="Helical" evidence="6">
    <location>
        <begin position="40"/>
        <end position="57"/>
    </location>
</feature>
<feature type="domain" description="Major facilitator superfamily (MFS) profile" evidence="7">
    <location>
        <begin position="44"/>
        <end position="454"/>
    </location>
</feature>
<keyword evidence="3 6" id="KW-0812">Transmembrane</keyword>
<name>A0AA39CVC4_9EURO</name>
<dbReference type="PANTHER" id="PTHR43791:SF57">
    <property type="entry name" value="MAJOR FACILITATOR SUPERFAMILY (MFS) PROFILE DOMAIN-CONTAINING PROTEIN"/>
    <property type="match status" value="1"/>
</dbReference>
<gene>
    <name evidence="8" type="ORF">H2204_009949</name>
</gene>
<evidence type="ECO:0000256" key="2">
    <source>
        <dbReference type="ARBA" id="ARBA00022448"/>
    </source>
</evidence>
<protein>
    <recommendedName>
        <fullName evidence="7">Major facilitator superfamily (MFS) profile domain-containing protein</fullName>
    </recommendedName>
</protein>
<dbReference type="PANTHER" id="PTHR43791">
    <property type="entry name" value="PERMEASE-RELATED"/>
    <property type="match status" value="1"/>
</dbReference>
<feature type="transmembrane region" description="Helical" evidence="6">
    <location>
        <begin position="362"/>
        <end position="383"/>
    </location>
</feature>
<evidence type="ECO:0000313" key="8">
    <source>
        <dbReference type="EMBL" id="KAJ9626679.1"/>
    </source>
</evidence>
<dbReference type="InterPro" id="IPR011701">
    <property type="entry name" value="MFS"/>
</dbReference>
<evidence type="ECO:0000259" key="7">
    <source>
        <dbReference type="PROSITE" id="PS50850"/>
    </source>
</evidence>
<dbReference type="Gene3D" id="1.20.1250.20">
    <property type="entry name" value="MFS general substrate transporter like domains"/>
    <property type="match status" value="2"/>
</dbReference>
<accession>A0AA39CVC4</accession>
<dbReference type="Pfam" id="PF07690">
    <property type="entry name" value="MFS_1"/>
    <property type="match status" value="1"/>
</dbReference>
<dbReference type="FunFam" id="1.20.1250.20:FF:000034">
    <property type="entry name" value="MFS general substrate transporter"/>
    <property type="match status" value="1"/>
</dbReference>
<dbReference type="Proteomes" id="UP001172681">
    <property type="component" value="Unassembled WGS sequence"/>
</dbReference>
<dbReference type="GO" id="GO:0022857">
    <property type="term" value="F:transmembrane transporter activity"/>
    <property type="evidence" value="ECO:0007669"/>
    <property type="project" value="InterPro"/>
</dbReference>
<dbReference type="PROSITE" id="PS50850">
    <property type="entry name" value="MFS"/>
    <property type="match status" value="1"/>
</dbReference>
<keyword evidence="2" id="KW-0813">Transport</keyword>
<keyword evidence="4 6" id="KW-1133">Transmembrane helix</keyword>
<feature type="transmembrane region" description="Helical" evidence="6">
    <location>
        <begin position="81"/>
        <end position="103"/>
    </location>
</feature>
<dbReference type="GO" id="GO:0016020">
    <property type="term" value="C:membrane"/>
    <property type="evidence" value="ECO:0007669"/>
    <property type="project" value="UniProtKB-SubCell"/>
</dbReference>
<evidence type="ECO:0000256" key="1">
    <source>
        <dbReference type="ARBA" id="ARBA00004141"/>
    </source>
</evidence>
<feature type="transmembrane region" description="Helical" evidence="6">
    <location>
        <begin position="203"/>
        <end position="225"/>
    </location>
</feature>
<comment type="caution">
    <text evidence="8">The sequence shown here is derived from an EMBL/GenBank/DDBJ whole genome shotgun (WGS) entry which is preliminary data.</text>
</comment>
<dbReference type="AlphaFoldDB" id="A0AA39CVC4"/>
<feature type="transmembrane region" description="Helical" evidence="6">
    <location>
        <begin position="272"/>
        <end position="300"/>
    </location>
</feature>
<feature type="transmembrane region" description="Helical" evidence="6">
    <location>
        <begin position="429"/>
        <end position="449"/>
    </location>
</feature>
<organism evidence="8 9">
    <name type="scientific">Knufia peltigerae</name>
    <dbReference type="NCBI Taxonomy" id="1002370"/>
    <lineage>
        <taxon>Eukaryota</taxon>
        <taxon>Fungi</taxon>
        <taxon>Dikarya</taxon>
        <taxon>Ascomycota</taxon>
        <taxon>Pezizomycotina</taxon>
        <taxon>Eurotiomycetes</taxon>
        <taxon>Chaetothyriomycetidae</taxon>
        <taxon>Chaetothyriales</taxon>
        <taxon>Trichomeriaceae</taxon>
        <taxon>Knufia</taxon>
    </lineage>
</organism>
<proteinExistence type="predicted"/>
<dbReference type="InterPro" id="IPR036259">
    <property type="entry name" value="MFS_trans_sf"/>
</dbReference>